<evidence type="ECO:0000313" key="1">
    <source>
        <dbReference type="EMBL" id="PXY94601.1"/>
    </source>
</evidence>
<comment type="caution">
    <text evidence="1">The sequence shown here is derived from an EMBL/GenBank/DDBJ whole genome shotgun (WGS) entry which is preliminary data.</text>
</comment>
<protein>
    <recommendedName>
        <fullName evidence="3">Bacterial EndoU nuclease domain-containing protein</fullName>
    </recommendedName>
</protein>
<name>A0A318MQ84_FRIPE</name>
<gene>
    <name evidence="1" type="ORF">DKK76_08990</name>
</gene>
<accession>A0A318MQ84</accession>
<dbReference type="AlphaFoldDB" id="A0A318MQ84"/>
<sequence length="150" mass="16768">MTKHNNQLGILNRPKGQISGAHNQDAFLETVEMTGSRIVGAKYTDKSYPGLVEYQYQIPTIAGNGPNAGKVTGYKNVQRKTTYDTNILSEIKVTNMSNKAAQQAESYFKQNPNNRQYSIKVDGYWFQVTRDAKTGKINNAFLTMPPRGSK</sequence>
<organism evidence="1 2">
    <name type="scientific">Frischella perrara</name>
    <dbReference type="NCBI Taxonomy" id="1267021"/>
    <lineage>
        <taxon>Bacteria</taxon>
        <taxon>Pseudomonadati</taxon>
        <taxon>Pseudomonadota</taxon>
        <taxon>Gammaproteobacteria</taxon>
        <taxon>Orbales</taxon>
        <taxon>Orbaceae</taxon>
        <taxon>Frischella</taxon>
    </lineage>
</organism>
<dbReference type="Proteomes" id="UP000247838">
    <property type="component" value="Unassembled WGS sequence"/>
</dbReference>
<dbReference type="EMBL" id="QGLM01000018">
    <property type="protein sequence ID" value="PXY94601.1"/>
    <property type="molecule type" value="Genomic_DNA"/>
</dbReference>
<dbReference type="RefSeq" id="WP_110443983.1">
    <property type="nucleotide sequence ID" value="NZ_QGLM01000018.1"/>
</dbReference>
<evidence type="ECO:0008006" key="3">
    <source>
        <dbReference type="Google" id="ProtNLM"/>
    </source>
</evidence>
<dbReference type="CDD" id="cd20686">
    <property type="entry name" value="CdiA-CT_Ec-like"/>
    <property type="match status" value="1"/>
</dbReference>
<evidence type="ECO:0000313" key="2">
    <source>
        <dbReference type="Proteomes" id="UP000247838"/>
    </source>
</evidence>
<proteinExistence type="predicted"/>
<reference evidence="1 2" key="1">
    <citation type="submission" date="2018-05" db="EMBL/GenBank/DDBJ databases">
        <title>Reference genomes for bee gut microbiota database.</title>
        <authorList>
            <person name="Ellegaard K.M."/>
        </authorList>
    </citation>
    <scope>NUCLEOTIDE SEQUENCE [LARGE SCALE GENOMIC DNA]</scope>
    <source>
        <strain evidence="1 2">ESL0167</strain>
    </source>
</reference>